<dbReference type="EMBL" id="CAUYUJ010009069">
    <property type="protein sequence ID" value="CAK0825769.1"/>
    <property type="molecule type" value="Genomic_DNA"/>
</dbReference>
<feature type="region of interest" description="Disordered" evidence="1">
    <location>
        <begin position="49"/>
        <end position="69"/>
    </location>
</feature>
<sequence>MEVDGDDVLDDAWADVLPRRVSRRLGGPAAIAAAEPACAAAAAAPTAGGATPSADVAAAGGAAAAGGDAAPEGSALALLVAPPAAAAAADSVEPVLGESAERAALISAWVRTPGARVADFQPHYAAWPLHRLRAWLVEAVDAAPGTGAGRGRQRKGRR</sequence>
<keyword evidence="3" id="KW-1185">Reference proteome</keyword>
<accession>A0ABN9S1Z8</accession>
<evidence type="ECO:0000313" key="2">
    <source>
        <dbReference type="EMBL" id="CAK0825769.1"/>
    </source>
</evidence>
<proteinExistence type="predicted"/>
<name>A0ABN9S1Z8_9DINO</name>
<gene>
    <name evidence="2" type="ORF">PCOR1329_LOCUS25813</name>
</gene>
<reference evidence="2" key="1">
    <citation type="submission" date="2023-10" db="EMBL/GenBank/DDBJ databases">
        <authorList>
            <person name="Chen Y."/>
            <person name="Shah S."/>
            <person name="Dougan E. K."/>
            <person name="Thang M."/>
            <person name="Chan C."/>
        </authorList>
    </citation>
    <scope>NUCLEOTIDE SEQUENCE [LARGE SCALE GENOMIC DNA]</scope>
</reference>
<evidence type="ECO:0000256" key="1">
    <source>
        <dbReference type="SAM" id="MobiDB-lite"/>
    </source>
</evidence>
<dbReference type="Proteomes" id="UP001189429">
    <property type="component" value="Unassembled WGS sequence"/>
</dbReference>
<comment type="caution">
    <text evidence="2">The sequence shown here is derived from an EMBL/GenBank/DDBJ whole genome shotgun (WGS) entry which is preliminary data.</text>
</comment>
<protein>
    <submittedName>
        <fullName evidence="2">Uncharacterized protein</fullName>
    </submittedName>
</protein>
<evidence type="ECO:0000313" key="3">
    <source>
        <dbReference type="Proteomes" id="UP001189429"/>
    </source>
</evidence>
<organism evidence="2 3">
    <name type="scientific">Prorocentrum cordatum</name>
    <dbReference type="NCBI Taxonomy" id="2364126"/>
    <lineage>
        <taxon>Eukaryota</taxon>
        <taxon>Sar</taxon>
        <taxon>Alveolata</taxon>
        <taxon>Dinophyceae</taxon>
        <taxon>Prorocentrales</taxon>
        <taxon>Prorocentraceae</taxon>
        <taxon>Prorocentrum</taxon>
    </lineage>
</organism>